<evidence type="ECO:0000256" key="1">
    <source>
        <dbReference type="SAM" id="MobiDB-lite"/>
    </source>
</evidence>
<gene>
    <name evidence="2" type="ORF">GCM10022286_17730</name>
</gene>
<sequence>MFHRDDERVPREPGDAQIRRVITAERAPRRHFLGTIRPRLPSRRSHGYPSEAAFPRAPRFVRHAQILPYCRSREADAWFRSGVSGRFARRPIRLLTYATEPDSDLKSARGGCESDRAALSAVSTSLPTARHDAEVREYG</sequence>
<dbReference type="Proteomes" id="UP001415169">
    <property type="component" value="Unassembled WGS sequence"/>
</dbReference>
<evidence type="ECO:0000313" key="3">
    <source>
        <dbReference type="Proteomes" id="UP001415169"/>
    </source>
</evidence>
<organism evidence="2 3">
    <name type="scientific">Gryllotalpicola daejeonensis</name>
    <dbReference type="NCBI Taxonomy" id="993087"/>
    <lineage>
        <taxon>Bacteria</taxon>
        <taxon>Bacillati</taxon>
        <taxon>Actinomycetota</taxon>
        <taxon>Actinomycetes</taxon>
        <taxon>Micrococcales</taxon>
        <taxon>Microbacteriaceae</taxon>
        <taxon>Gryllotalpicola</taxon>
    </lineage>
</organism>
<feature type="region of interest" description="Disordered" evidence="1">
    <location>
        <begin position="119"/>
        <end position="139"/>
    </location>
</feature>
<comment type="caution">
    <text evidence="2">The sequence shown here is derived from an EMBL/GenBank/DDBJ whole genome shotgun (WGS) entry which is preliminary data.</text>
</comment>
<reference evidence="2" key="1">
    <citation type="journal article" date="2014" name="Int. J. Syst. Evol. Microbiol.">
        <title>Complete genome of a new Firmicutes species belonging to the dominant human colonic microbiota ('Ruminococcus bicirculans') reveals two chromosomes and a selective capacity to utilize plant glucans.</title>
        <authorList>
            <consortium name="NISC Comparative Sequencing Program"/>
            <person name="Wegmann U."/>
            <person name="Louis P."/>
            <person name="Goesmann A."/>
            <person name="Henrissat B."/>
            <person name="Duncan S.H."/>
            <person name="Flint H.J."/>
        </authorList>
    </citation>
    <scope>NUCLEOTIDE SEQUENCE</scope>
    <source>
        <strain evidence="2">JCM 17590</strain>
    </source>
</reference>
<keyword evidence="3" id="KW-1185">Reference proteome</keyword>
<reference evidence="2" key="2">
    <citation type="submission" date="2023-12" db="EMBL/GenBank/DDBJ databases">
        <authorList>
            <person name="Sun Q."/>
            <person name="Inoue M."/>
        </authorList>
    </citation>
    <scope>NUCLEOTIDE SEQUENCE</scope>
    <source>
        <strain evidence="2">JCM 17590</strain>
    </source>
</reference>
<dbReference type="EMBL" id="BAABBV010000001">
    <property type="protein sequence ID" value="GAA4160927.1"/>
    <property type="molecule type" value="Genomic_DNA"/>
</dbReference>
<protein>
    <submittedName>
        <fullName evidence="2">Uncharacterized protein</fullName>
    </submittedName>
</protein>
<name>A0ABP7ZK04_9MICO</name>
<proteinExistence type="predicted"/>
<feature type="compositionally biased region" description="Basic and acidic residues" evidence="1">
    <location>
        <begin position="129"/>
        <end position="139"/>
    </location>
</feature>
<evidence type="ECO:0000313" key="2">
    <source>
        <dbReference type="EMBL" id="GAA4160927.1"/>
    </source>
</evidence>
<accession>A0ABP7ZK04</accession>